<feature type="region of interest" description="Disordered" evidence="1">
    <location>
        <begin position="98"/>
        <end position="126"/>
    </location>
</feature>
<gene>
    <name evidence="2" type="ORF">CABS02_05554</name>
</gene>
<dbReference type="Proteomes" id="UP001056436">
    <property type="component" value="Unassembled WGS sequence"/>
</dbReference>
<sequence>MSSAVPTTYSNRPRTRQRLPKAPPALDVPNIDEDAPERKRVLNVLAQRRYRTLSCFSPPRRKLSSFGQMHSTAWRIVVTSRLHQKGLTRLLTLEKRRADGPERRVSETCVDHGGSPPPAAAAAAPPVPDAVDPIEQTADRRLPLNADPDGGATVGFNLDASTAWPADLSDDSSISELLYGTNLPMFDHGSDSGETTMTVLPSPPSTIDPASLMDSGASLSPSEFSDSYLLPLSDLKLLTGLLRVATRLGSESVMWDPAATSPFTLGAGTPVEQLPATWKPTAAQVLVPHHPIMDFLPWPDVRDRIINLFSLPDGARPPAARGQLGLVNFAYDLEDSSEGARIWGGDPYDASSWEVGQVLFERWWFLFDRSVIAQSNRWRSLRGAKALEMRPGSVVDLTDAV</sequence>
<evidence type="ECO:0000313" key="2">
    <source>
        <dbReference type="EMBL" id="KAI3554139.1"/>
    </source>
</evidence>
<keyword evidence="3" id="KW-1185">Reference proteome</keyword>
<dbReference type="EMBL" id="SDAQ01000025">
    <property type="protein sequence ID" value="KAI3554139.1"/>
    <property type="molecule type" value="Genomic_DNA"/>
</dbReference>
<dbReference type="OrthoDB" id="2245989at2759"/>
<feature type="region of interest" description="Disordered" evidence="1">
    <location>
        <begin position="1"/>
        <end position="33"/>
    </location>
</feature>
<dbReference type="PANTHER" id="PTHR38116:SF9">
    <property type="entry name" value="BZIP DOMAIN-CONTAINING PROTEIN"/>
    <property type="match status" value="1"/>
</dbReference>
<organism evidence="2 3">
    <name type="scientific">Colletotrichum abscissum</name>
    <dbReference type="NCBI Taxonomy" id="1671311"/>
    <lineage>
        <taxon>Eukaryota</taxon>
        <taxon>Fungi</taxon>
        <taxon>Dikarya</taxon>
        <taxon>Ascomycota</taxon>
        <taxon>Pezizomycotina</taxon>
        <taxon>Sordariomycetes</taxon>
        <taxon>Hypocreomycetidae</taxon>
        <taxon>Glomerellales</taxon>
        <taxon>Glomerellaceae</taxon>
        <taxon>Colletotrichum</taxon>
        <taxon>Colletotrichum acutatum species complex</taxon>
    </lineage>
</organism>
<proteinExistence type="predicted"/>
<dbReference type="Pfam" id="PF11905">
    <property type="entry name" value="DUF3425"/>
    <property type="match status" value="1"/>
</dbReference>
<feature type="compositionally biased region" description="Polar residues" evidence="1">
    <location>
        <begin position="1"/>
        <end position="12"/>
    </location>
</feature>
<dbReference type="PANTHER" id="PTHR38116">
    <property type="entry name" value="CHROMOSOME 7, WHOLE GENOME SHOTGUN SEQUENCE"/>
    <property type="match status" value="1"/>
</dbReference>
<protein>
    <submittedName>
        <fullName evidence="2">Uncharacterized protein</fullName>
    </submittedName>
</protein>
<accession>A0A9P9XI33</accession>
<dbReference type="AlphaFoldDB" id="A0A9P9XI33"/>
<reference evidence="2" key="1">
    <citation type="submission" date="2019-01" db="EMBL/GenBank/DDBJ databases">
        <title>Colletotrichum abscissum LGMF1257.</title>
        <authorList>
            <person name="Baroncelli R."/>
        </authorList>
    </citation>
    <scope>NUCLEOTIDE SEQUENCE</scope>
    <source>
        <strain evidence="2">Ca142</strain>
    </source>
</reference>
<evidence type="ECO:0000313" key="3">
    <source>
        <dbReference type="Proteomes" id="UP001056436"/>
    </source>
</evidence>
<comment type="caution">
    <text evidence="2">The sequence shown here is derived from an EMBL/GenBank/DDBJ whole genome shotgun (WGS) entry which is preliminary data.</text>
</comment>
<evidence type="ECO:0000256" key="1">
    <source>
        <dbReference type="SAM" id="MobiDB-lite"/>
    </source>
</evidence>
<dbReference type="InterPro" id="IPR021833">
    <property type="entry name" value="DUF3425"/>
</dbReference>
<name>A0A9P9XI33_9PEZI</name>
<feature type="compositionally biased region" description="Basic and acidic residues" evidence="1">
    <location>
        <begin position="98"/>
        <end position="110"/>
    </location>
</feature>